<comment type="caution">
    <text evidence="1">The sequence shown here is derived from an EMBL/GenBank/DDBJ whole genome shotgun (WGS) entry which is preliminary data.</text>
</comment>
<reference evidence="2" key="1">
    <citation type="journal article" date="2019" name="Int. J. Syst. Evol. Microbiol.">
        <title>The Global Catalogue of Microorganisms (GCM) 10K type strain sequencing project: providing services to taxonomists for standard genome sequencing and annotation.</title>
        <authorList>
            <consortium name="The Broad Institute Genomics Platform"/>
            <consortium name="The Broad Institute Genome Sequencing Center for Infectious Disease"/>
            <person name="Wu L."/>
            <person name="Ma J."/>
        </authorList>
    </citation>
    <scope>NUCLEOTIDE SEQUENCE [LARGE SCALE GENOMIC DNA]</scope>
    <source>
        <strain evidence="2">CGMCC 1.15480</strain>
    </source>
</reference>
<evidence type="ECO:0000313" key="1">
    <source>
        <dbReference type="EMBL" id="GGC83641.1"/>
    </source>
</evidence>
<dbReference type="EMBL" id="BMJI01000002">
    <property type="protein sequence ID" value="GGC83641.1"/>
    <property type="molecule type" value="Genomic_DNA"/>
</dbReference>
<protein>
    <recommendedName>
        <fullName evidence="3">Histidine kinase</fullName>
    </recommendedName>
</protein>
<evidence type="ECO:0000313" key="2">
    <source>
        <dbReference type="Proteomes" id="UP000597761"/>
    </source>
</evidence>
<gene>
    <name evidence="1" type="ORF">GCM10011512_08010</name>
</gene>
<evidence type="ECO:0008006" key="3">
    <source>
        <dbReference type="Google" id="ProtNLM"/>
    </source>
</evidence>
<organism evidence="1 2">
    <name type="scientific">Tersicoccus solisilvae</name>
    <dbReference type="NCBI Taxonomy" id="1882339"/>
    <lineage>
        <taxon>Bacteria</taxon>
        <taxon>Bacillati</taxon>
        <taxon>Actinomycetota</taxon>
        <taxon>Actinomycetes</taxon>
        <taxon>Micrococcales</taxon>
        <taxon>Micrococcaceae</taxon>
        <taxon>Tersicoccus</taxon>
    </lineage>
</organism>
<accession>A0ABQ1NZ93</accession>
<dbReference type="Proteomes" id="UP000597761">
    <property type="component" value="Unassembled WGS sequence"/>
</dbReference>
<name>A0ABQ1NZ93_9MICC</name>
<keyword evidence="2" id="KW-1185">Reference proteome</keyword>
<proteinExistence type="predicted"/>
<dbReference type="RefSeq" id="WP_188666518.1">
    <property type="nucleotide sequence ID" value="NZ_BMJI01000002.1"/>
</dbReference>
<sequence>MPWWFWILLWGGLLLVSAAVLALACRRMIRSGLALVRELDRAAGAMPGAPLARQDDVPSGARDLA</sequence>